<gene>
    <name evidence="1" type="ORF">HID58_065310</name>
</gene>
<protein>
    <submittedName>
        <fullName evidence="1">Uncharacterized protein</fullName>
    </submittedName>
</protein>
<feature type="non-terminal residue" evidence="1">
    <location>
        <position position="1"/>
    </location>
</feature>
<keyword evidence="2" id="KW-1185">Reference proteome</keyword>
<evidence type="ECO:0000313" key="1">
    <source>
        <dbReference type="EMBL" id="KAH0877916.1"/>
    </source>
</evidence>
<dbReference type="EMBL" id="JAGKQM010000015">
    <property type="protein sequence ID" value="KAH0877916.1"/>
    <property type="molecule type" value="Genomic_DNA"/>
</dbReference>
<comment type="caution">
    <text evidence="1">The sequence shown here is derived from an EMBL/GenBank/DDBJ whole genome shotgun (WGS) entry which is preliminary data.</text>
</comment>
<organism evidence="1 2">
    <name type="scientific">Brassica napus</name>
    <name type="common">Rape</name>
    <dbReference type="NCBI Taxonomy" id="3708"/>
    <lineage>
        <taxon>Eukaryota</taxon>
        <taxon>Viridiplantae</taxon>
        <taxon>Streptophyta</taxon>
        <taxon>Embryophyta</taxon>
        <taxon>Tracheophyta</taxon>
        <taxon>Spermatophyta</taxon>
        <taxon>Magnoliopsida</taxon>
        <taxon>eudicotyledons</taxon>
        <taxon>Gunneridae</taxon>
        <taxon>Pentapetalae</taxon>
        <taxon>rosids</taxon>
        <taxon>malvids</taxon>
        <taxon>Brassicales</taxon>
        <taxon>Brassicaceae</taxon>
        <taxon>Brassiceae</taxon>
        <taxon>Brassica</taxon>
    </lineage>
</organism>
<evidence type="ECO:0000313" key="2">
    <source>
        <dbReference type="Proteomes" id="UP000824890"/>
    </source>
</evidence>
<sequence>HKPLIKREFLFCGGMGDGTGLEHASCIPTLCFLHTTKSITDRTLWHHLCLSNMRPAYERRESLHHLCSLLCFLHVLIFSRAE</sequence>
<reference evidence="1 2" key="1">
    <citation type="submission" date="2021-05" db="EMBL/GenBank/DDBJ databases">
        <title>Genome Assembly of Synthetic Allotetraploid Brassica napus Reveals Homoeologous Exchanges between Subgenomes.</title>
        <authorList>
            <person name="Davis J.T."/>
        </authorList>
    </citation>
    <scope>NUCLEOTIDE SEQUENCE [LARGE SCALE GENOMIC DNA]</scope>
    <source>
        <strain evidence="2">cv. Da-Ae</strain>
        <tissue evidence="1">Seedling</tissue>
    </source>
</reference>
<name>A0ABQ7ZCF8_BRANA</name>
<proteinExistence type="predicted"/>
<accession>A0ABQ7ZCF8</accession>
<dbReference type="Proteomes" id="UP000824890">
    <property type="component" value="Unassembled WGS sequence"/>
</dbReference>